<comment type="caution">
    <text evidence="3">The sequence shown here is derived from an EMBL/GenBank/DDBJ whole genome shotgun (WGS) entry which is preliminary data.</text>
</comment>
<accession>A0AA38F724</accession>
<feature type="region of interest" description="Disordered" evidence="1">
    <location>
        <begin position="1"/>
        <end position="62"/>
    </location>
</feature>
<dbReference type="Gene3D" id="3.40.50.300">
    <property type="entry name" value="P-loop containing nucleotide triphosphate hydrolases"/>
    <property type="match status" value="1"/>
</dbReference>
<feature type="compositionally biased region" description="Acidic residues" evidence="1">
    <location>
        <begin position="25"/>
        <end position="37"/>
    </location>
</feature>
<dbReference type="PRINTS" id="PR00364">
    <property type="entry name" value="DISEASERSIST"/>
</dbReference>
<sequence>MAANSSFTGCPQANASSRKRKYIDDVAEEHEDEEEDETPRKRKHRRASAFSDDTAVVASDEEGDEIPSELEAAMSSALVHIAIFSKNYAQSPWCLAELSFMLKTRTTIIPVFYGVEPSDLRWVAEGKGEYVDAFVKHEQKGRYTVEKLAEWKNALHQISFRNGYVVNNNDEEGELVLNKIVNDVLKIHEESLRRLRYHSTEALGIEYKISAVIKLLQFDDDKPAVGVIVYGIGGAGKTTLANEVYATLNLKGWKHSKVTLIKNMESHPNIEELQTQILSELTGKKHDTVKDYQSGQQELKCILETGDVFVYIDNILSKEHLENLLPKKINSQGRVRILATARKNDASVVFECCGVTPCELYPIESLPVESALELLCRKIDRGREINSIVDERPQTREIAEKCNCCPLFLEVVGAYLHKRHNEIEAYEKVFGWLSEGEAFSGYKEDRFDESRILFAYHELEVNAQEAFLDICSFFSDWEWDEVACIVGDEELQCLQEGALVKRIEVEDYFPGYSRSKREVRRISIHDLILIAGRNKSKGNRFRSADDFSMALENDKDLGQAKGVWLESAEISAGQLDAMSNSLRVFAMGDETIVRGQCCKQFDKLRFLQVGEVPNLAIDILKLKHLKFMDYVWSEDANNWSPPELPAEFGMLSSLTKLVLDSTSLQELPRDFQNLSALQSLHLSCCSSLVRLPCDFQNLSALQSLDLSGCSSLVGLPEGLGDLKSVTYVNVKGCSKLITLPDRVPELSLLKGEISFHGCRSLQEIPEEICKLTMLTSLTLYSCESLKVLPIGFGRVTCLEKLGLDECHCLQELCNDFHSLVRLRRLDMSGCHSLSRLPPSFGKLGSLEELKLSACDKLEELSSDFGLLGALKYLTLSRCESLSKLSDSFGQLGCLEQLDISRCSKLAELSSDFNCLKSVVRLELSKCKRLDGKWMDIVRDIQGLWCVDISGSGRMIRRWTEMRREEEKWHFVVITDSDRSSQRTEEENNALVLKAMISKIFDEEGLLVYIDQRPFHSFSLQSHPPLVLIIQIGSEKIKDGELFEKNVQQLEWSSKAWRIIYVGGEFNALPDEVKDRILAYTSPNKYSLFIHKFEVAFPFLDWGSTIRHIAFPFLYWDHTIVFRSRDGLEEKCPSLWEDISYIVNDDLVSLMRAPRASNFEILRALLNTDFLLLKNSQKVPLTDLQGKVVLLLYGSHTLFEHCYLSFEDVYAKMLHSNPHLVEVVSIPSCGKWGELEIDIEDAPWPVVPDPTSEDIKREEFFELLEPQVVYPKRESSGGGWERKNLQQECVVHDRK</sequence>
<keyword evidence="4" id="KW-1185">Reference proteome</keyword>
<dbReference type="Gene3D" id="1.10.8.430">
    <property type="entry name" value="Helical domain of apoptotic protease-activating factors"/>
    <property type="match status" value="1"/>
</dbReference>
<dbReference type="GO" id="GO:0007165">
    <property type="term" value="P:signal transduction"/>
    <property type="evidence" value="ECO:0007669"/>
    <property type="project" value="InterPro"/>
</dbReference>
<dbReference type="SUPFAM" id="SSF52200">
    <property type="entry name" value="Toll/Interleukin receptor TIR domain"/>
    <property type="match status" value="1"/>
</dbReference>
<dbReference type="SUPFAM" id="SSF52540">
    <property type="entry name" value="P-loop containing nucleoside triphosphate hydrolases"/>
    <property type="match status" value="1"/>
</dbReference>
<dbReference type="Pfam" id="PF00931">
    <property type="entry name" value="NB-ARC"/>
    <property type="match status" value="1"/>
</dbReference>
<dbReference type="Gene3D" id="3.40.50.10140">
    <property type="entry name" value="Toll/interleukin-1 receptor homology (TIR) domain"/>
    <property type="match status" value="1"/>
</dbReference>
<dbReference type="InterPro" id="IPR044974">
    <property type="entry name" value="Disease_R_plants"/>
</dbReference>
<dbReference type="Proteomes" id="UP000824469">
    <property type="component" value="Unassembled WGS sequence"/>
</dbReference>
<evidence type="ECO:0000256" key="1">
    <source>
        <dbReference type="SAM" id="MobiDB-lite"/>
    </source>
</evidence>
<dbReference type="Pfam" id="PF13855">
    <property type="entry name" value="LRR_8"/>
    <property type="match status" value="1"/>
</dbReference>
<dbReference type="SUPFAM" id="SSF52058">
    <property type="entry name" value="L domain-like"/>
    <property type="match status" value="1"/>
</dbReference>
<dbReference type="PROSITE" id="PS50104">
    <property type="entry name" value="TIR"/>
    <property type="match status" value="1"/>
</dbReference>
<dbReference type="InterPro" id="IPR042197">
    <property type="entry name" value="Apaf_helical"/>
</dbReference>
<dbReference type="InterPro" id="IPR027417">
    <property type="entry name" value="P-loop_NTPase"/>
</dbReference>
<dbReference type="PANTHER" id="PTHR11017">
    <property type="entry name" value="LEUCINE-RICH REPEAT-CONTAINING PROTEIN"/>
    <property type="match status" value="1"/>
</dbReference>
<dbReference type="EMBL" id="JAHRHJ020003813">
    <property type="protein sequence ID" value="KAH9290547.1"/>
    <property type="molecule type" value="Genomic_DNA"/>
</dbReference>
<feature type="non-terminal residue" evidence="3">
    <location>
        <position position="1294"/>
    </location>
</feature>
<reference evidence="3 4" key="1">
    <citation type="journal article" date="2021" name="Nat. Plants">
        <title>The Taxus genome provides insights into paclitaxel biosynthesis.</title>
        <authorList>
            <person name="Xiong X."/>
            <person name="Gou J."/>
            <person name="Liao Q."/>
            <person name="Li Y."/>
            <person name="Zhou Q."/>
            <person name="Bi G."/>
            <person name="Li C."/>
            <person name="Du R."/>
            <person name="Wang X."/>
            <person name="Sun T."/>
            <person name="Guo L."/>
            <person name="Liang H."/>
            <person name="Lu P."/>
            <person name="Wu Y."/>
            <person name="Zhang Z."/>
            <person name="Ro D.K."/>
            <person name="Shang Y."/>
            <person name="Huang S."/>
            <person name="Yan J."/>
        </authorList>
    </citation>
    <scope>NUCLEOTIDE SEQUENCE [LARGE SCALE GENOMIC DNA]</scope>
    <source>
        <strain evidence="3">Ta-2019</strain>
    </source>
</reference>
<dbReference type="PANTHER" id="PTHR11017:SF385">
    <property type="entry name" value="DISEASE RESISTANCE PROTEIN (TIR-NBS-LRR CLASS)-RELATED"/>
    <property type="match status" value="1"/>
</dbReference>
<dbReference type="InterPro" id="IPR002182">
    <property type="entry name" value="NB-ARC"/>
</dbReference>
<name>A0AA38F724_TAXCH</name>
<protein>
    <recommendedName>
        <fullName evidence="2">TIR domain-containing protein</fullName>
    </recommendedName>
</protein>
<dbReference type="InterPro" id="IPR000157">
    <property type="entry name" value="TIR_dom"/>
</dbReference>
<organism evidence="3 4">
    <name type="scientific">Taxus chinensis</name>
    <name type="common">Chinese yew</name>
    <name type="synonym">Taxus wallichiana var. chinensis</name>
    <dbReference type="NCBI Taxonomy" id="29808"/>
    <lineage>
        <taxon>Eukaryota</taxon>
        <taxon>Viridiplantae</taxon>
        <taxon>Streptophyta</taxon>
        <taxon>Embryophyta</taxon>
        <taxon>Tracheophyta</taxon>
        <taxon>Spermatophyta</taxon>
        <taxon>Pinopsida</taxon>
        <taxon>Pinidae</taxon>
        <taxon>Conifers II</taxon>
        <taxon>Cupressales</taxon>
        <taxon>Taxaceae</taxon>
        <taxon>Taxus</taxon>
    </lineage>
</organism>
<dbReference type="Pfam" id="PF01582">
    <property type="entry name" value="TIR"/>
    <property type="match status" value="1"/>
</dbReference>
<dbReference type="Gene3D" id="3.80.10.10">
    <property type="entry name" value="Ribonuclease Inhibitor"/>
    <property type="match status" value="2"/>
</dbReference>
<dbReference type="InterPro" id="IPR035897">
    <property type="entry name" value="Toll_tir_struct_dom_sf"/>
</dbReference>
<evidence type="ECO:0000259" key="2">
    <source>
        <dbReference type="PROSITE" id="PS50104"/>
    </source>
</evidence>
<dbReference type="SMART" id="SM00255">
    <property type="entry name" value="TIR"/>
    <property type="match status" value="1"/>
</dbReference>
<evidence type="ECO:0000313" key="4">
    <source>
        <dbReference type="Proteomes" id="UP000824469"/>
    </source>
</evidence>
<evidence type="ECO:0000313" key="3">
    <source>
        <dbReference type="EMBL" id="KAH9290547.1"/>
    </source>
</evidence>
<proteinExistence type="predicted"/>
<feature type="domain" description="TIR" evidence="2">
    <location>
        <begin position="20"/>
        <end position="188"/>
    </location>
</feature>
<feature type="compositionally biased region" description="Polar residues" evidence="1">
    <location>
        <begin position="1"/>
        <end position="16"/>
    </location>
</feature>
<dbReference type="GO" id="GO:0043531">
    <property type="term" value="F:ADP binding"/>
    <property type="evidence" value="ECO:0007669"/>
    <property type="project" value="InterPro"/>
</dbReference>
<dbReference type="InterPro" id="IPR001611">
    <property type="entry name" value="Leu-rich_rpt"/>
</dbReference>
<dbReference type="InterPro" id="IPR032675">
    <property type="entry name" value="LRR_dom_sf"/>
</dbReference>
<dbReference type="Pfam" id="PF00560">
    <property type="entry name" value="LRR_1"/>
    <property type="match status" value="1"/>
</dbReference>
<gene>
    <name evidence="3" type="ORF">KI387_034664</name>
</gene>
<dbReference type="GO" id="GO:0006952">
    <property type="term" value="P:defense response"/>
    <property type="evidence" value="ECO:0007669"/>
    <property type="project" value="InterPro"/>
</dbReference>